<keyword evidence="12" id="KW-1185">Reference proteome</keyword>
<protein>
    <recommendedName>
        <fullName evidence="7">Endoplasmic reticulum-Golgi intermediate compartment protein 3</fullName>
    </recommendedName>
</protein>
<keyword evidence="5 8" id="KW-1133">Transmembrane helix</keyword>
<evidence type="ECO:0000259" key="9">
    <source>
        <dbReference type="Pfam" id="PF07970"/>
    </source>
</evidence>
<comment type="subcellular location">
    <subcellularLocation>
        <location evidence="2">Endoplasmic reticulum-Golgi intermediate compartment membrane</location>
        <topology evidence="2">Multi-pass membrane protein</topology>
    </subcellularLocation>
    <subcellularLocation>
        <location evidence="1">Golgi apparatus</location>
        <location evidence="1">cis-Golgi network membrane</location>
        <topology evidence="1">Multi-pass membrane protein</topology>
    </subcellularLocation>
</comment>
<evidence type="ECO:0000256" key="7">
    <source>
        <dbReference type="ARBA" id="ARBA00040493"/>
    </source>
</evidence>
<dbReference type="WBParaSite" id="HNAJ_0001122701-mRNA-1">
    <property type="protein sequence ID" value="HNAJ_0001122701-mRNA-1"/>
    <property type="gene ID" value="HNAJ_0001122701"/>
</dbReference>
<dbReference type="AlphaFoldDB" id="A0A158QJ82"/>
<dbReference type="Pfam" id="PF13850">
    <property type="entry name" value="ERGIC_N"/>
    <property type="match status" value="1"/>
</dbReference>
<dbReference type="STRING" id="102285.A0A158QJ82"/>
<dbReference type="InterPro" id="IPR012936">
    <property type="entry name" value="Erv_C"/>
</dbReference>
<dbReference type="GO" id="GO:0006890">
    <property type="term" value="P:retrograde vesicle-mediated transport, Golgi to endoplasmic reticulum"/>
    <property type="evidence" value="ECO:0007669"/>
    <property type="project" value="TreeGrafter"/>
</dbReference>
<name>A0A158QJ82_RODNA</name>
<dbReference type="PANTHER" id="PTHR10984">
    <property type="entry name" value="ENDOPLASMIC RETICULUM-GOLGI INTERMEDIATE COMPARTMENT PROTEIN"/>
    <property type="match status" value="1"/>
</dbReference>
<proteinExistence type="inferred from homology"/>
<reference evidence="11 12" key="2">
    <citation type="submission" date="2018-11" db="EMBL/GenBank/DDBJ databases">
        <authorList>
            <consortium name="Pathogen Informatics"/>
        </authorList>
    </citation>
    <scope>NUCLEOTIDE SEQUENCE [LARGE SCALE GENOMIC DNA]</scope>
</reference>
<evidence type="ECO:0000313" key="13">
    <source>
        <dbReference type="WBParaSite" id="HNAJ_0001122701-mRNA-1"/>
    </source>
</evidence>
<gene>
    <name evidence="11" type="ORF">HNAJ_LOCUS11217</name>
</gene>
<dbReference type="GO" id="GO:0030134">
    <property type="term" value="C:COPII-coated ER to Golgi transport vesicle"/>
    <property type="evidence" value="ECO:0007669"/>
    <property type="project" value="TreeGrafter"/>
</dbReference>
<feature type="transmembrane region" description="Helical" evidence="8">
    <location>
        <begin position="27"/>
        <end position="47"/>
    </location>
</feature>
<evidence type="ECO:0000313" key="11">
    <source>
        <dbReference type="EMBL" id="VDO09848.1"/>
    </source>
</evidence>
<keyword evidence="4 8" id="KW-0812">Transmembrane</keyword>
<evidence type="ECO:0000256" key="4">
    <source>
        <dbReference type="ARBA" id="ARBA00022692"/>
    </source>
</evidence>
<evidence type="ECO:0000256" key="2">
    <source>
        <dbReference type="ARBA" id="ARBA00004457"/>
    </source>
</evidence>
<comment type="similarity">
    <text evidence="3">Belongs to the ERGIC family.</text>
</comment>
<organism evidence="13">
    <name type="scientific">Rodentolepis nana</name>
    <name type="common">Dwarf tapeworm</name>
    <name type="synonym">Hymenolepis nana</name>
    <dbReference type="NCBI Taxonomy" id="102285"/>
    <lineage>
        <taxon>Eukaryota</taxon>
        <taxon>Metazoa</taxon>
        <taxon>Spiralia</taxon>
        <taxon>Lophotrochozoa</taxon>
        <taxon>Platyhelminthes</taxon>
        <taxon>Cestoda</taxon>
        <taxon>Eucestoda</taxon>
        <taxon>Cyclophyllidea</taxon>
        <taxon>Hymenolepididae</taxon>
        <taxon>Rodentolepis</taxon>
    </lineage>
</organism>
<dbReference type="PANTHER" id="PTHR10984:SF25">
    <property type="entry name" value="ENDOPLASMIC RETICULUM-GOLGI INTERMEDIATE COMPARTMENT PROTEIN 3"/>
    <property type="match status" value="1"/>
</dbReference>
<dbReference type="InterPro" id="IPR039542">
    <property type="entry name" value="Erv_N"/>
</dbReference>
<dbReference type="GO" id="GO:0005783">
    <property type="term" value="C:endoplasmic reticulum"/>
    <property type="evidence" value="ECO:0007669"/>
    <property type="project" value="TreeGrafter"/>
</dbReference>
<evidence type="ECO:0000256" key="1">
    <source>
        <dbReference type="ARBA" id="ARBA00004257"/>
    </source>
</evidence>
<dbReference type="Pfam" id="PF07970">
    <property type="entry name" value="COPIIcoated_ERV"/>
    <property type="match status" value="1"/>
</dbReference>
<evidence type="ECO:0000256" key="5">
    <source>
        <dbReference type="ARBA" id="ARBA00022989"/>
    </source>
</evidence>
<dbReference type="GO" id="GO:0006888">
    <property type="term" value="P:endoplasmic reticulum to Golgi vesicle-mediated transport"/>
    <property type="evidence" value="ECO:0007669"/>
    <property type="project" value="TreeGrafter"/>
</dbReference>
<dbReference type="OrthoDB" id="270930at2759"/>
<keyword evidence="6 8" id="KW-0472">Membrane</keyword>
<feature type="domain" description="Endoplasmic reticulum vesicle transporter C-terminal" evidence="9">
    <location>
        <begin position="153"/>
        <end position="358"/>
    </location>
</feature>
<reference evidence="13" key="1">
    <citation type="submission" date="2016-04" db="UniProtKB">
        <authorList>
            <consortium name="WormBaseParasite"/>
        </authorList>
    </citation>
    <scope>IDENTIFICATION</scope>
</reference>
<dbReference type="EMBL" id="UZAE01013437">
    <property type="protein sequence ID" value="VDO09848.1"/>
    <property type="molecule type" value="Genomic_DNA"/>
</dbReference>
<evidence type="ECO:0000256" key="8">
    <source>
        <dbReference type="SAM" id="Phobius"/>
    </source>
</evidence>
<sequence length="377" mass="42238">MPLAFSTVSLRRFDAFAKPLKDFRIQTVSGAFLSITCITIIFILFVWEFTDYLSPAVKQEIIVDISRNRQMSINFDITFHYVPCHALSVDSMDISGEQRSAITQDVNKTRILADGSAKPKGKFYILVILSIESDNKKAEMLKLKRNASYCGSCYGANKNDTQCCNTCEAVVEAYRIRGWGVKDPLTFEQCKDENEAGSLGAIGQEGCRVVGKLGVNKVAGAFHIAPGKSFGEGNVHVHDLIAFAGKQFKLDHQIHYLSFGDTYPGQINPLDNSNMTEPFESPMINYFLKLVPTIYSDFSDTPLVTNQYSATWQFKSTPLTGGSDGIPGVFFNYQISPLLVKLTKERRRIFICLKNLIMMFTRVDGMLSSILDLFYIF</sequence>
<dbReference type="GO" id="GO:0033116">
    <property type="term" value="C:endoplasmic reticulum-Golgi intermediate compartment membrane"/>
    <property type="evidence" value="ECO:0007669"/>
    <property type="project" value="UniProtKB-SubCell"/>
</dbReference>
<dbReference type="GO" id="GO:0005794">
    <property type="term" value="C:Golgi apparatus"/>
    <property type="evidence" value="ECO:0007669"/>
    <property type="project" value="UniProtKB-SubCell"/>
</dbReference>
<evidence type="ECO:0000313" key="12">
    <source>
        <dbReference type="Proteomes" id="UP000278807"/>
    </source>
</evidence>
<dbReference type="Proteomes" id="UP000278807">
    <property type="component" value="Unassembled WGS sequence"/>
</dbReference>
<evidence type="ECO:0000256" key="3">
    <source>
        <dbReference type="ARBA" id="ARBA00005648"/>
    </source>
</evidence>
<evidence type="ECO:0000259" key="10">
    <source>
        <dbReference type="Pfam" id="PF13850"/>
    </source>
</evidence>
<accession>A0A158QJ82</accession>
<evidence type="ECO:0000256" key="6">
    <source>
        <dbReference type="ARBA" id="ARBA00023136"/>
    </source>
</evidence>
<dbReference type="InterPro" id="IPR045888">
    <property type="entry name" value="Erv"/>
</dbReference>
<feature type="domain" description="Endoplasmic reticulum vesicle transporter N-terminal" evidence="10">
    <location>
        <begin position="10"/>
        <end position="99"/>
    </location>
</feature>